<feature type="compositionally biased region" description="Basic and acidic residues" evidence="3">
    <location>
        <begin position="40"/>
        <end position="53"/>
    </location>
</feature>
<proteinExistence type="predicted"/>
<dbReference type="Proteomes" id="UP000319817">
    <property type="component" value="Chromosome"/>
</dbReference>
<dbReference type="InterPro" id="IPR011519">
    <property type="entry name" value="UnbV_ASPIC"/>
</dbReference>
<evidence type="ECO:0000256" key="3">
    <source>
        <dbReference type="SAM" id="MobiDB-lite"/>
    </source>
</evidence>
<sequence length="763" mass="83464">MSNHHCIERHRDGLACLSTLALVVVGILFSGCSSEPPTLETKRNETKRNETKRQSFKTNGELVAASPIDGHKAMVGLLQQVNRYMKQRSPVLSDAPLAVFQQQIEASIGRRELRGVFDAEVGIGRHHTKMGRCDEALEHLTKAVEMLPEIRETHPDFFSPQQEGTLLFLTGVAAVRKGENENCVHCSNGEGCLFPISGKGIHTNKSGSELAIKYFKRCLDLDPTNLRAVWLLNVAAMTVGRPTEAVPEKFRLPDARFQSRTDFPKFLNVATDLNVDTFSLAGGAVADDFDGDHWIDIAVSNWDTDGQLEFFRNKGDGTFERKTAEANLLGITGGLNINQADYDNDGDLDLFVMRGGWLGPNGTFPNSLLQNDGNGRFHDVTFEVGLGEPFLPTQSSAWADYDNDGDLDLYVGNEGAPNQLFQNSSGKFRDIAREAGVNDPSMSKGVAWGDVNGDDLPDIYVSNLGEPNRLYINQGGGIFVDQSGANGVDEPTQGFPTWFWDYDNDGHLDLYASSFEQGVEHIAADYLGRGPKRSVDAHYRGDGKGGFKNVTDSLGLAVTTQPMGCNFGDLDNDGFLDFYLGTGYPAVEGIMPNLMFRNVGGKRFEDVSTAGGFGHLQKGHGIAFADFDNDGDQDVLAELGGWFAADGFQNALFENPGFESNWIKIILEGEESNRFGVGARICLTVADAENERKIYRTVGYGSSFGGNPLRQEIGVGAAAEIKTIEVHWAKTGKTQRFSNIAINQIIVIRESEQAVRTPKIPRS</sequence>
<organism evidence="5 6">
    <name type="scientific">Stieleria marina</name>
    <dbReference type="NCBI Taxonomy" id="1930275"/>
    <lineage>
        <taxon>Bacteria</taxon>
        <taxon>Pseudomonadati</taxon>
        <taxon>Planctomycetota</taxon>
        <taxon>Planctomycetia</taxon>
        <taxon>Pirellulales</taxon>
        <taxon>Pirellulaceae</taxon>
        <taxon>Stieleria</taxon>
    </lineage>
</organism>
<evidence type="ECO:0000256" key="1">
    <source>
        <dbReference type="ARBA" id="ARBA00022729"/>
    </source>
</evidence>
<dbReference type="Gene3D" id="2.130.10.130">
    <property type="entry name" value="Integrin alpha, N-terminal"/>
    <property type="match status" value="1"/>
</dbReference>
<protein>
    <submittedName>
        <fullName evidence="5">FG-GAP repeat protein</fullName>
    </submittedName>
</protein>
<dbReference type="InterPro" id="IPR027039">
    <property type="entry name" value="Crtac1"/>
</dbReference>
<feature type="region of interest" description="Disordered" evidence="3">
    <location>
        <begin position="35"/>
        <end position="55"/>
    </location>
</feature>
<dbReference type="PANTHER" id="PTHR16026">
    <property type="entry name" value="CARTILAGE ACIDIC PROTEIN 1"/>
    <property type="match status" value="1"/>
</dbReference>
<evidence type="ECO:0000313" key="6">
    <source>
        <dbReference type="Proteomes" id="UP000319817"/>
    </source>
</evidence>
<keyword evidence="6" id="KW-1185">Reference proteome</keyword>
<reference evidence="5 6" key="1">
    <citation type="submission" date="2019-02" db="EMBL/GenBank/DDBJ databases">
        <title>Deep-cultivation of Planctomycetes and their phenomic and genomic characterization uncovers novel biology.</title>
        <authorList>
            <person name="Wiegand S."/>
            <person name="Jogler M."/>
            <person name="Boedeker C."/>
            <person name="Pinto D."/>
            <person name="Vollmers J."/>
            <person name="Rivas-Marin E."/>
            <person name="Kohn T."/>
            <person name="Peeters S.H."/>
            <person name="Heuer A."/>
            <person name="Rast P."/>
            <person name="Oberbeckmann S."/>
            <person name="Bunk B."/>
            <person name="Jeske O."/>
            <person name="Meyerdierks A."/>
            <person name="Storesund J.E."/>
            <person name="Kallscheuer N."/>
            <person name="Luecker S."/>
            <person name="Lage O.M."/>
            <person name="Pohl T."/>
            <person name="Merkel B.J."/>
            <person name="Hornburger P."/>
            <person name="Mueller R.-W."/>
            <person name="Bruemmer F."/>
            <person name="Labrenz M."/>
            <person name="Spormann A.M."/>
            <person name="Op den Camp H."/>
            <person name="Overmann J."/>
            <person name="Amann R."/>
            <person name="Jetten M.S.M."/>
            <person name="Mascher T."/>
            <person name="Medema M.H."/>
            <person name="Devos D.P."/>
            <person name="Kaster A.-K."/>
            <person name="Ovreas L."/>
            <person name="Rohde M."/>
            <person name="Galperin M.Y."/>
            <person name="Jogler C."/>
        </authorList>
    </citation>
    <scope>NUCLEOTIDE SEQUENCE [LARGE SCALE GENOMIC DNA]</scope>
    <source>
        <strain evidence="5 6">K23_9</strain>
    </source>
</reference>
<dbReference type="InterPro" id="IPR019734">
    <property type="entry name" value="TPR_rpt"/>
</dbReference>
<dbReference type="SUPFAM" id="SSF48452">
    <property type="entry name" value="TPR-like"/>
    <property type="match status" value="1"/>
</dbReference>
<dbReference type="AlphaFoldDB" id="A0A517NXH5"/>
<dbReference type="EMBL" id="CP036526">
    <property type="protein sequence ID" value="QDT11824.1"/>
    <property type="molecule type" value="Genomic_DNA"/>
</dbReference>
<dbReference type="InterPro" id="IPR028994">
    <property type="entry name" value="Integrin_alpha_N"/>
</dbReference>
<dbReference type="InterPro" id="IPR013517">
    <property type="entry name" value="FG-GAP"/>
</dbReference>
<dbReference type="InterPro" id="IPR011990">
    <property type="entry name" value="TPR-like_helical_dom_sf"/>
</dbReference>
<evidence type="ECO:0000313" key="5">
    <source>
        <dbReference type="EMBL" id="QDT11824.1"/>
    </source>
</evidence>
<dbReference type="Pfam" id="PF07593">
    <property type="entry name" value="UnbV_ASPIC"/>
    <property type="match status" value="1"/>
</dbReference>
<dbReference type="Gene3D" id="1.25.40.10">
    <property type="entry name" value="Tetratricopeptide repeat domain"/>
    <property type="match status" value="1"/>
</dbReference>
<dbReference type="Pfam" id="PF13517">
    <property type="entry name" value="FG-GAP_3"/>
    <property type="match status" value="4"/>
</dbReference>
<gene>
    <name evidence="5" type="ORF">K239x_38240</name>
</gene>
<accession>A0A517NXH5</accession>
<evidence type="ECO:0000259" key="4">
    <source>
        <dbReference type="Pfam" id="PF07593"/>
    </source>
</evidence>
<dbReference type="OrthoDB" id="5287961at2"/>
<feature type="domain" description="ASPIC/UnbV" evidence="4">
    <location>
        <begin position="676"/>
        <end position="746"/>
    </location>
</feature>
<feature type="repeat" description="TPR" evidence="2">
    <location>
        <begin position="117"/>
        <end position="150"/>
    </location>
</feature>
<evidence type="ECO:0000256" key="2">
    <source>
        <dbReference type="PROSITE-ProRule" id="PRU00339"/>
    </source>
</evidence>
<keyword evidence="1" id="KW-0732">Signal</keyword>
<dbReference type="PROSITE" id="PS50005">
    <property type="entry name" value="TPR"/>
    <property type="match status" value="1"/>
</dbReference>
<dbReference type="PANTHER" id="PTHR16026:SF0">
    <property type="entry name" value="CARTILAGE ACIDIC PROTEIN 1"/>
    <property type="match status" value="1"/>
</dbReference>
<name>A0A517NXH5_9BACT</name>
<dbReference type="SUPFAM" id="SSF69318">
    <property type="entry name" value="Integrin alpha N-terminal domain"/>
    <property type="match status" value="1"/>
</dbReference>
<keyword evidence="2" id="KW-0802">TPR repeat</keyword>